<keyword evidence="3" id="KW-0274">FAD</keyword>
<dbReference type="OrthoDB" id="16820at2759"/>
<dbReference type="PANTHER" id="PTHR13789:SF316">
    <property type="entry name" value="FAD-BINDING DOMAIN-CONTAINING PROTEIN"/>
    <property type="match status" value="1"/>
</dbReference>
<gene>
    <name evidence="8" type="primary">hpxO</name>
    <name evidence="8" type="ORF">Cob_v001596</name>
</gene>
<dbReference type="GO" id="GO:0004497">
    <property type="term" value="F:monooxygenase activity"/>
    <property type="evidence" value="ECO:0007669"/>
    <property type="project" value="UniProtKB-KW"/>
</dbReference>
<feature type="domain" description="FAD-binding" evidence="7">
    <location>
        <begin position="7"/>
        <end position="342"/>
    </location>
</feature>
<dbReference type="GO" id="GO:0071949">
    <property type="term" value="F:FAD binding"/>
    <property type="evidence" value="ECO:0007669"/>
    <property type="project" value="InterPro"/>
</dbReference>
<organism evidence="8 9">
    <name type="scientific">Colletotrichum orbiculare (strain 104-T / ATCC 96160 / CBS 514.97 / LARS 414 / MAFF 240422)</name>
    <name type="common">Cucumber anthracnose fungus</name>
    <name type="synonym">Colletotrichum lagenarium</name>
    <dbReference type="NCBI Taxonomy" id="1213857"/>
    <lineage>
        <taxon>Eukaryota</taxon>
        <taxon>Fungi</taxon>
        <taxon>Dikarya</taxon>
        <taxon>Ascomycota</taxon>
        <taxon>Pezizomycotina</taxon>
        <taxon>Sordariomycetes</taxon>
        <taxon>Hypocreomycetidae</taxon>
        <taxon>Glomerellales</taxon>
        <taxon>Glomerellaceae</taxon>
        <taxon>Colletotrichum</taxon>
        <taxon>Colletotrichum orbiculare species complex</taxon>
    </lineage>
</organism>
<evidence type="ECO:0000256" key="5">
    <source>
        <dbReference type="ARBA" id="ARBA00023033"/>
    </source>
</evidence>
<evidence type="ECO:0000256" key="2">
    <source>
        <dbReference type="ARBA" id="ARBA00022630"/>
    </source>
</evidence>
<evidence type="ECO:0000313" key="9">
    <source>
        <dbReference type="Proteomes" id="UP000014480"/>
    </source>
</evidence>
<comment type="caution">
    <text evidence="8">The sequence shown here is derived from an EMBL/GenBank/DDBJ whole genome shotgun (WGS) entry which is preliminary data.</text>
</comment>
<evidence type="ECO:0000313" key="8">
    <source>
        <dbReference type="EMBL" id="TDZ25549.1"/>
    </source>
</evidence>
<proteinExistence type="inferred from homology"/>
<dbReference type="InterPro" id="IPR002938">
    <property type="entry name" value="FAD-bd"/>
</dbReference>
<dbReference type="STRING" id="1213857.A0A484G4L3"/>
<evidence type="ECO:0000256" key="6">
    <source>
        <dbReference type="SAM" id="MobiDB-lite"/>
    </source>
</evidence>
<dbReference type="EMBL" id="AMCV02000002">
    <property type="protein sequence ID" value="TDZ25549.1"/>
    <property type="molecule type" value="Genomic_DNA"/>
</dbReference>
<reference evidence="9" key="1">
    <citation type="journal article" date="2013" name="New Phytol.">
        <title>Comparative genomic and transcriptomic analyses reveal the hemibiotrophic stage shift of Colletotrichum fungi.</title>
        <authorList>
            <person name="Gan P."/>
            <person name="Ikeda K."/>
            <person name="Irieda H."/>
            <person name="Narusaka M."/>
            <person name="O'Connell R.J."/>
            <person name="Narusaka Y."/>
            <person name="Takano Y."/>
            <person name="Kubo Y."/>
            <person name="Shirasu K."/>
        </authorList>
    </citation>
    <scope>NUCLEOTIDE SEQUENCE [LARGE SCALE GENOMIC DNA]</scope>
    <source>
        <strain evidence="9">104-T / ATCC 96160 / CBS 514.97 / LARS 414 / MAFF 240422</strain>
    </source>
</reference>
<evidence type="ECO:0000259" key="7">
    <source>
        <dbReference type="Pfam" id="PF01494"/>
    </source>
</evidence>
<keyword evidence="4" id="KW-0560">Oxidoreductase</keyword>
<keyword evidence="5" id="KW-0503">Monooxygenase</keyword>
<dbReference type="AlphaFoldDB" id="A0A484G4L3"/>
<keyword evidence="9" id="KW-1185">Reference proteome</keyword>
<reference evidence="9" key="2">
    <citation type="journal article" date="2019" name="Mol. Plant Microbe Interact.">
        <title>Genome sequence resources for four phytopathogenic fungi from the Colletotrichum orbiculare species complex.</title>
        <authorList>
            <person name="Gan P."/>
            <person name="Tsushima A."/>
            <person name="Narusaka M."/>
            <person name="Narusaka Y."/>
            <person name="Takano Y."/>
            <person name="Kubo Y."/>
            <person name="Shirasu K."/>
        </authorList>
    </citation>
    <scope>GENOME REANNOTATION</scope>
    <source>
        <strain evidence="9">104-T / ATCC 96160 / CBS 514.97 / LARS 414 / MAFF 240422</strain>
    </source>
</reference>
<keyword evidence="2" id="KW-0285">Flavoprotein</keyword>
<evidence type="ECO:0000256" key="4">
    <source>
        <dbReference type="ARBA" id="ARBA00023002"/>
    </source>
</evidence>
<comment type="similarity">
    <text evidence="1">Belongs to the paxM FAD-dependent monooxygenase family.</text>
</comment>
<sequence length="728" mass="79319">MSHPRDEVAIIGGGIAGMALALCLASHSIPSTIYEMRPETRQPHHAGGGMMLCPNALRILDNLDLYQPLLQHAYPFRYVYYKDAAETTVDRYPMGGPEFGYDAVRIFRQQLVDVLTRACRERGVGIEHGKKFARVVDEGDATVTIELEGGETREAGLLVGADGIHSRVRGLHVAPGARPGFVGLAALTFAADAEKLRVPADRDYRFPVSVASSNGVFVMAPQQADGGEMFCGTQMPFDDEGQGGGGGRRREEILADKEGLKARLRRGEDQWPDVVRSALGAIKEETMNVWPFYMLPALGRWASDRGRVVVLGDAAHAIPPTTGQGASMAFEDAVSLALVLKAARENPVRVRWAEGVEFWQGMRRERLRDLVVLTKKLNNKRLPSQEMAKLPKEEVWFEESEGQMRWLYVPEIENKVDEGLLAMEFGVLLDEGGTTALELGIDELLLTPFTVLETTAVEVPVVDAAGLPELRGDDVDGEADEDEDDGVDEILEVADEALGVALVVVVPAGELEDNTVGDKDEDDDDGEADDVDDDRDDEGEADGTDDDEDDKGEVGEGEDDNDDSVEVMLELGDEEVLDEAVELKEKVSEEVVTPVDVGEVDVVTESEELVEVVAVLVSDDDDDEDEEDDDVLESVDVVLVLDTDELVEVIVLVSDDDNDDDGDVLESVDVVLVLDTDELVEVIVLVSKDVVVVVLDVVDATVELELDVVWELRVDEVVDVMVASTVLA</sequence>
<dbReference type="Proteomes" id="UP000014480">
    <property type="component" value="Unassembled WGS sequence"/>
</dbReference>
<name>A0A484G4L3_COLOR</name>
<dbReference type="InterPro" id="IPR036188">
    <property type="entry name" value="FAD/NAD-bd_sf"/>
</dbReference>
<dbReference type="PANTHER" id="PTHR13789">
    <property type="entry name" value="MONOOXYGENASE"/>
    <property type="match status" value="1"/>
</dbReference>
<dbReference type="Pfam" id="PF01494">
    <property type="entry name" value="FAD_binding_3"/>
    <property type="match status" value="1"/>
</dbReference>
<dbReference type="PRINTS" id="PR00420">
    <property type="entry name" value="RNGMNOXGNASE"/>
</dbReference>
<feature type="region of interest" description="Disordered" evidence="6">
    <location>
        <begin position="511"/>
        <end position="564"/>
    </location>
</feature>
<dbReference type="InterPro" id="IPR050493">
    <property type="entry name" value="FAD-dep_Monooxygenase_BioMet"/>
</dbReference>
<dbReference type="Gene3D" id="3.50.50.60">
    <property type="entry name" value="FAD/NAD(P)-binding domain"/>
    <property type="match status" value="1"/>
</dbReference>
<evidence type="ECO:0000256" key="3">
    <source>
        <dbReference type="ARBA" id="ARBA00022827"/>
    </source>
</evidence>
<evidence type="ECO:0000256" key="1">
    <source>
        <dbReference type="ARBA" id="ARBA00007992"/>
    </source>
</evidence>
<protein>
    <submittedName>
        <fullName evidence="8">FAD-dependent urate hydroxylase</fullName>
    </submittedName>
</protein>
<accession>A0A484G4L3</accession>
<dbReference type="SUPFAM" id="SSF51905">
    <property type="entry name" value="FAD/NAD(P)-binding domain"/>
    <property type="match status" value="1"/>
</dbReference>